<evidence type="ECO:0000313" key="4">
    <source>
        <dbReference type="Proteomes" id="UP000070252"/>
    </source>
</evidence>
<evidence type="ECO:0000313" key="2">
    <source>
        <dbReference type="EMBL" id="KWX79062.1"/>
    </source>
</evidence>
<evidence type="ECO:0000259" key="1">
    <source>
        <dbReference type="Pfam" id="PF02558"/>
    </source>
</evidence>
<reference evidence="3 5" key="2">
    <citation type="submission" date="2016-10" db="EMBL/GenBank/DDBJ databases">
        <authorList>
            <person name="de Groot N.N."/>
        </authorList>
    </citation>
    <scope>NUCLEOTIDE SEQUENCE [LARGE SCALE GENOMIC DNA]</scope>
    <source>
        <strain evidence="3 5">CGMCC 1.10239</strain>
    </source>
</reference>
<sequence>MSAKQNRVLIFGAGVIGSAYAIKFIEAGIDVTLFARSNRFTTLKENGLQYNEKGAVKSIKVNVIDTLENDDIYDFIFVTVRYDRSESALLALKDNQSKNIVTMISNSSGFSSWLDIVGDRLLPAFPGAGGQIKDGILYARFPPKVLVATMFGEISGLVTERTENLAKLFKTAKLPYAINQDMKAYLITHSVSDIAMISVLHSEDKIIDEKTAKTRKTAHKITITLKTYLKAIQKAGIAINPSALKIVLKFPNLILDFFFMIWLRTKMVKDMMLPDYASSANNEIVQLNNDLLKFLNQKDIDHGFFVKRRRSSE</sequence>
<feature type="domain" description="Ketopantoate reductase N-terminal" evidence="1">
    <location>
        <begin position="8"/>
        <end position="107"/>
    </location>
</feature>
<dbReference type="Proteomes" id="UP000070252">
    <property type="component" value="Unassembled WGS sequence"/>
</dbReference>
<evidence type="ECO:0000313" key="3">
    <source>
        <dbReference type="EMBL" id="SDL86211.1"/>
    </source>
</evidence>
<dbReference type="InterPro" id="IPR036291">
    <property type="entry name" value="NAD(P)-bd_dom_sf"/>
</dbReference>
<protein>
    <submittedName>
        <fullName evidence="3">Ketopantoate reductase</fullName>
    </submittedName>
</protein>
<dbReference type="RefSeq" id="WP_062520289.1">
    <property type="nucleotide sequence ID" value="NZ_CP048429.1"/>
</dbReference>
<dbReference type="InterPro" id="IPR013332">
    <property type="entry name" value="KPR_N"/>
</dbReference>
<dbReference type="EMBL" id="FNGM01000006">
    <property type="protein sequence ID" value="SDL86211.1"/>
    <property type="molecule type" value="Genomic_DNA"/>
</dbReference>
<dbReference type="Gene3D" id="3.40.50.720">
    <property type="entry name" value="NAD(P)-binding Rossmann-like Domain"/>
    <property type="match status" value="1"/>
</dbReference>
<evidence type="ECO:0000313" key="5">
    <source>
        <dbReference type="Proteomes" id="UP000182783"/>
    </source>
</evidence>
<organism evidence="3 5">
    <name type="scientific">Paenibacillus jilunlii</name>
    <dbReference type="NCBI Taxonomy" id="682956"/>
    <lineage>
        <taxon>Bacteria</taxon>
        <taxon>Bacillati</taxon>
        <taxon>Bacillota</taxon>
        <taxon>Bacilli</taxon>
        <taxon>Bacillales</taxon>
        <taxon>Paenibacillaceae</taxon>
        <taxon>Paenibacillus</taxon>
    </lineage>
</organism>
<dbReference type="SUPFAM" id="SSF51735">
    <property type="entry name" value="NAD(P)-binding Rossmann-fold domains"/>
    <property type="match status" value="1"/>
</dbReference>
<name>A0A1G9NIJ0_9BACL</name>
<dbReference type="AlphaFoldDB" id="A0A1G9NIJ0"/>
<dbReference type="Proteomes" id="UP000182783">
    <property type="component" value="Unassembled WGS sequence"/>
</dbReference>
<dbReference type="Pfam" id="PF02558">
    <property type="entry name" value="ApbA"/>
    <property type="match status" value="1"/>
</dbReference>
<keyword evidence="4" id="KW-1185">Reference proteome</keyword>
<accession>A0A1G9NIJ0</accession>
<dbReference type="EMBL" id="LIPY01000090">
    <property type="protein sequence ID" value="KWX79062.1"/>
    <property type="molecule type" value="Genomic_DNA"/>
</dbReference>
<dbReference type="OrthoDB" id="9793586at2"/>
<gene>
    <name evidence="2" type="ORF">AML91_03890</name>
    <name evidence="3" type="ORF">SAMN05216191_106201</name>
</gene>
<proteinExistence type="predicted"/>
<reference evidence="2 4" key="1">
    <citation type="submission" date="2015-08" db="EMBL/GenBank/DDBJ databases">
        <title>Genome of Paenibacillus jilunlii.</title>
        <authorList>
            <person name="Sant'Anna F.H."/>
            <person name="Ambrosini A."/>
            <person name="Souza R."/>
            <person name="Bach E."/>
            <person name="Fernandes G."/>
            <person name="Balsanelli E."/>
            <person name="Baura V.A."/>
            <person name="Pedrosa F.O."/>
            <person name="Souza E.M."/>
            <person name="Passaglia L."/>
        </authorList>
    </citation>
    <scope>NUCLEOTIDE SEQUENCE [LARGE SCALE GENOMIC DNA]</scope>
    <source>
        <strain evidence="2 4">DSM 23019</strain>
    </source>
</reference>